<feature type="transmembrane region" description="Helical" evidence="10">
    <location>
        <begin position="21"/>
        <end position="46"/>
    </location>
</feature>
<comment type="subcellular location">
    <subcellularLocation>
        <location evidence="1">Cell membrane</location>
        <topology evidence="1">Multi-pass membrane protein</topology>
    </subcellularLocation>
</comment>
<dbReference type="InterPro" id="IPR014223">
    <property type="entry name" value="ABC_CydC/D"/>
</dbReference>
<dbReference type="GO" id="GO:0034040">
    <property type="term" value="F:ATPase-coupled lipid transmembrane transporter activity"/>
    <property type="evidence" value="ECO:0007669"/>
    <property type="project" value="TreeGrafter"/>
</dbReference>
<feature type="transmembrane region" description="Helical" evidence="10">
    <location>
        <begin position="162"/>
        <end position="181"/>
    </location>
</feature>
<evidence type="ECO:0000256" key="2">
    <source>
        <dbReference type="ARBA" id="ARBA00022448"/>
    </source>
</evidence>
<dbReference type="OrthoDB" id="9806127at2"/>
<name>A0A3N0BJ28_9ACTN</name>
<feature type="transmembrane region" description="Helical" evidence="10">
    <location>
        <begin position="273"/>
        <end position="294"/>
    </location>
</feature>
<dbReference type="InterPro" id="IPR003593">
    <property type="entry name" value="AAA+_ATPase"/>
</dbReference>
<dbReference type="InterPro" id="IPR017871">
    <property type="entry name" value="ABC_transporter-like_CS"/>
</dbReference>
<feature type="domain" description="ABC transporter" evidence="11">
    <location>
        <begin position="946"/>
        <end position="1169"/>
    </location>
</feature>
<keyword evidence="5" id="KW-0547">Nucleotide-binding</keyword>
<dbReference type="PROSITE" id="PS50929">
    <property type="entry name" value="ABC_TM1F"/>
    <property type="match status" value="2"/>
</dbReference>
<dbReference type="PROSITE" id="PS50893">
    <property type="entry name" value="ABC_TRANSPORTER_2"/>
    <property type="match status" value="2"/>
</dbReference>
<dbReference type="GO" id="GO:0005524">
    <property type="term" value="F:ATP binding"/>
    <property type="evidence" value="ECO:0007669"/>
    <property type="project" value="UniProtKB-KW"/>
</dbReference>
<reference evidence="14" key="1">
    <citation type="submission" date="2018-05" db="EMBL/GenBank/DDBJ databases">
        <title>Genome Sequencing of selected type strains of the family Eggerthellaceae.</title>
        <authorList>
            <person name="Danylec N."/>
            <person name="Stoll D.A."/>
            <person name="Doetsch A."/>
            <person name="Huch M."/>
        </authorList>
    </citation>
    <scope>NUCLEOTIDE SEQUENCE [LARGE SCALE GENOMIC DNA]</scope>
    <source>
        <strain evidence="14">DSM 16106</strain>
    </source>
</reference>
<feature type="transmembrane region" description="Helical" evidence="10">
    <location>
        <begin position="782"/>
        <end position="803"/>
    </location>
</feature>
<feature type="transmembrane region" description="Helical" evidence="10">
    <location>
        <begin position="138"/>
        <end position="156"/>
    </location>
</feature>
<evidence type="ECO:0000256" key="1">
    <source>
        <dbReference type="ARBA" id="ARBA00004651"/>
    </source>
</evidence>
<evidence type="ECO:0000256" key="8">
    <source>
        <dbReference type="ARBA" id="ARBA00023136"/>
    </source>
</evidence>
<feature type="transmembrane region" description="Helical" evidence="10">
    <location>
        <begin position="52"/>
        <end position="69"/>
    </location>
</feature>
<proteinExistence type="predicted"/>
<feature type="transmembrane region" description="Helical" evidence="10">
    <location>
        <begin position="244"/>
        <end position="267"/>
    </location>
</feature>
<evidence type="ECO:0000256" key="6">
    <source>
        <dbReference type="ARBA" id="ARBA00022840"/>
    </source>
</evidence>
<keyword evidence="4 10" id="KW-0812">Transmembrane</keyword>
<dbReference type="InterPro" id="IPR036640">
    <property type="entry name" value="ABC1_TM_sf"/>
</dbReference>
<evidence type="ECO:0000256" key="9">
    <source>
        <dbReference type="SAM" id="MobiDB-lite"/>
    </source>
</evidence>
<dbReference type="InterPro" id="IPR011527">
    <property type="entry name" value="ABC1_TM_dom"/>
</dbReference>
<evidence type="ECO:0000313" key="14">
    <source>
        <dbReference type="Proteomes" id="UP000278632"/>
    </source>
</evidence>
<dbReference type="Gene3D" id="1.20.1560.10">
    <property type="entry name" value="ABC transporter type 1, transmembrane domain"/>
    <property type="match status" value="2"/>
</dbReference>
<feature type="transmembrane region" description="Helical" evidence="10">
    <location>
        <begin position="636"/>
        <end position="665"/>
    </location>
</feature>
<keyword evidence="7 10" id="KW-1133">Transmembrane helix</keyword>
<feature type="domain" description="ABC transmembrane type-1" evidence="12">
    <location>
        <begin position="641"/>
        <end position="924"/>
    </location>
</feature>
<evidence type="ECO:0000256" key="3">
    <source>
        <dbReference type="ARBA" id="ARBA00022475"/>
    </source>
</evidence>
<feature type="domain" description="ABC transporter" evidence="11">
    <location>
        <begin position="333"/>
        <end position="566"/>
    </location>
</feature>
<dbReference type="InterPro" id="IPR039421">
    <property type="entry name" value="Type_1_exporter"/>
</dbReference>
<evidence type="ECO:0000256" key="5">
    <source>
        <dbReference type="ARBA" id="ARBA00022741"/>
    </source>
</evidence>
<evidence type="ECO:0000313" key="13">
    <source>
        <dbReference type="EMBL" id="RNL48203.1"/>
    </source>
</evidence>
<feature type="domain" description="ABC transmembrane type-1" evidence="12">
    <location>
        <begin position="30"/>
        <end position="302"/>
    </location>
</feature>
<keyword evidence="3" id="KW-1003">Cell membrane</keyword>
<feature type="transmembrane region" description="Helical" evidence="10">
    <location>
        <begin position="864"/>
        <end position="885"/>
    </location>
</feature>
<dbReference type="InterPro" id="IPR003439">
    <property type="entry name" value="ABC_transporter-like_ATP-bd"/>
</dbReference>
<dbReference type="GO" id="GO:0034775">
    <property type="term" value="P:glutathione transmembrane transport"/>
    <property type="evidence" value="ECO:0007669"/>
    <property type="project" value="InterPro"/>
</dbReference>
<dbReference type="SUPFAM" id="SSF90123">
    <property type="entry name" value="ABC transporter transmembrane region"/>
    <property type="match status" value="2"/>
</dbReference>
<dbReference type="CDD" id="cd03228">
    <property type="entry name" value="ABCC_MRP_Like"/>
    <property type="match status" value="1"/>
</dbReference>
<dbReference type="SUPFAM" id="SSF52540">
    <property type="entry name" value="P-loop containing nucleoside triphosphate hydrolases"/>
    <property type="match status" value="2"/>
</dbReference>
<dbReference type="NCBIfam" id="TIGR02868">
    <property type="entry name" value="CydC"/>
    <property type="match status" value="1"/>
</dbReference>
<evidence type="ECO:0000259" key="11">
    <source>
        <dbReference type="PROSITE" id="PS50893"/>
    </source>
</evidence>
<evidence type="ECO:0000256" key="7">
    <source>
        <dbReference type="ARBA" id="ARBA00022989"/>
    </source>
</evidence>
<dbReference type="PANTHER" id="PTHR24221">
    <property type="entry name" value="ATP-BINDING CASSETTE SUB-FAMILY B"/>
    <property type="match status" value="1"/>
</dbReference>
<dbReference type="RefSeq" id="WP_123191576.1">
    <property type="nucleotide sequence ID" value="NZ_QICD01000003.1"/>
</dbReference>
<dbReference type="GO" id="GO:0005886">
    <property type="term" value="C:plasma membrane"/>
    <property type="evidence" value="ECO:0007669"/>
    <property type="project" value="UniProtKB-SubCell"/>
</dbReference>
<evidence type="ECO:0000256" key="10">
    <source>
        <dbReference type="SAM" id="Phobius"/>
    </source>
</evidence>
<comment type="caution">
    <text evidence="13">The sequence shown here is derived from an EMBL/GenBank/DDBJ whole genome shotgun (WGS) entry which is preliminary data.</text>
</comment>
<dbReference type="PANTHER" id="PTHR24221:SF654">
    <property type="entry name" value="ATP-BINDING CASSETTE SUB-FAMILY B MEMBER 6"/>
    <property type="match status" value="1"/>
</dbReference>
<protein>
    <submittedName>
        <fullName evidence="13">Thiol reductant ABC exporter subunit CydC</fullName>
    </submittedName>
</protein>
<feature type="transmembrane region" description="Helical" evidence="10">
    <location>
        <begin position="897"/>
        <end position="918"/>
    </location>
</feature>
<sequence length="1169" mass="123459">MFSMRLLRMVPAARGPIVVNVALQWAALTANVALMVFIGLFVQAWFEGVKDLGSWLIGLGCAGAAAIAVRMACLAGAQRCGLAAAQAAKREVRQQVYEKLVRMGPAYSERVSTAEAVQVSVEGCEQLESYFGQYVPQLVYAVLAPLTLFACLAPLSLPAASALLACVPLIPLSIVAVQRIAKRAMRQYWGAYTDLGESFLENLQGLTTLKIYRADEERHRLMNDEAETFRRATMRLLRMQLNSVTVMDVFAYGGAAVGIVVALVQFANGEIPLFAAFSVIFLSAEFFIPLRTLGSFFHTAMNGMAAADKMFSILDAPETARGSRVVESEQAGVTCRRVGYSYDGERTVLSDVDFDAPAGSFTGIVGESGSGKSTLAGVLCGRNAGFTGEVELAGVPLGCVSQASAARTVTVVSYASYLFKGSVRSNLLMADPQASDAEMWAVLERCRADGFVRAAGGLDAPVAEQGSNFSGGQRQRLALARALLHDTPVYVFDEATSNVDAESERAIVHVVHALAREKTVIMITHRLSAVASADRIYVLDDGRVSESGACGELLARDGAFARLWRQQISLERFASASEGEASRANGDDGAGDAEGGEATPSSAEDTPSSAASSFATAPRRSHLAVMMRLVGLVKPLLPWMVLAAVLGVLGFGAAIFLTVLAAFALADAAGLPQGVGLGTALVLVAVCGVARGPLRYGEQLCNHYLAFKLLALVRDKVFAALRRLAPAKLEGRDKGDLVSLVTSDIELLEVFYAHTLSPALIALLVSLGMAAFIGWFSPLLGVLALASYALVGVVAPFVSSLAAGESGQAVREGLGSMNAFVLDSLRGLRETLQFGRAGDRVRELAERTKLLECDEVRLKGRASVALAGVNALVLALDVVMVLAAGTLVAKGQLSPGAAIVASSALMSSFGPVIAVANLGSTLQQTLASGARVLDLLDERPQTDDVLDGADVSEFLGASARGVDFSYGDVAVLDNVDVRIEPGSIVHLAGRSGSGKSTLCKLFMRFWDATRGVVEVSGTDVRRVNTESLRALQGYMTQETHLFAGSVRDNIMLAKPDATEDELQAACDKASLTSLVERLPQGLDTPVGELGDTLSGGERQRIGLARVFLHDAPFVLLDEPTSNLDSLNEAAVLKALLDGREGKTIVLVSHRASTASVADATYTVDRGRVS</sequence>
<dbReference type="PROSITE" id="PS00211">
    <property type="entry name" value="ABC_TRANSPORTER_1"/>
    <property type="match status" value="2"/>
</dbReference>
<dbReference type="GO" id="GO:0045454">
    <property type="term" value="P:cell redox homeostasis"/>
    <property type="evidence" value="ECO:0007669"/>
    <property type="project" value="InterPro"/>
</dbReference>
<keyword evidence="6" id="KW-0067">ATP-binding</keyword>
<accession>A0A3N0BJ28</accession>
<dbReference type="FunFam" id="3.40.50.300:FF:000854">
    <property type="entry name" value="Multidrug ABC transporter ATP-binding protein"/>
    <property type="match status" value="1"/>
</dbReference>
<dbReference type="Proteomes" id="UP000278632">
    <property type="component" value="Unassembled WGS sequence"/>
</dbReference>
<evidence type="ECO:0000259" key="12">
    <source>
        <dbReference type="PROSITE" id="PS50929"/>
    </source>
</evidence>
<dbReference type="Pfam" id="PF00005">
    <property type="entry name" value="ABC_tran"/>
    <property type="match status" value="2"/>
</dbReference>
<gene>
    <name evidence="13" type="primary">cydC</name>
    <name evidence="13" type="ORF">DMP08_03075</name>
</gene>
<dbReference type="SMART" id="SM00382">
    <property type="entry name" value="AAA"/>
    <property type="match status" value="2"/>
</dbReference>
<feature type="region of interest" description="Disordered" evidence="9">
    <location>
        <begin position="579"/>
        <end position="612"/>
    </location>
</feature>
<dbReference type="AlphaFoldDB" id="A0A3N0BJ28"/>
<keyword evidence="8 10" id="KW-0472">Membrane</keyword>
<dbReference type="InterPro" id="IPR027417">
    <property type="entry name" value="P-loop_NTPase"/>
</dbReference>
<dbReference type="CDD" id="cd18781">
    <property type="entry name" value="ABC_6TM_AarD_CydDC_like"/>
    <property type="match status" value="1"/>
</dbReference>
<keyword evidence="14" id="KW-1185">Reference proteome</keyword>
<feature type="transmembrane region" description="Helical" evidence="10">
    <location>
        <begin position="756"/>
        <end position="776"/>
    </location>
</feature>
<dbReference type="GO" id="GO:0016887">
    <property type="term" value="F:ATP hydrolysis activity"/>
    <property type="evidence" value="ECO:0007669"/>
    <property type="project" value="InterPro"/>
</dbReference>
<keyword evidence="2" id="KW-0813">Transport</keyword>
<dbReference type="EMBL" id="QICD01000003">
    <property type="protein sequence ID" value="RNL48203.1"/>
    <property type="molecule type" value="Genomic_DNA"/>
</dbReference>
<dbReference type="Gene3D" id="3.40.50.300">
    <property type="entry name" value="P-loop containing nucleotide triphosphate hydrolases"/>
    <property type="match status" value="2"/>
</dbReference>
<evidence type="ECO:0000256" key="4">
    <source>
        <dbReference type="ARBA" id="ARBA00022692"/>
    </source>
</evidence>
<dbReference type="GO" id="GO:0140359">
    <property type="term" value="F:ABC-type transporter activity"/>
    <property type="evidence" value="ECO:0007669"/>
    <property type="project" value="InterPro"/>
</dbReference>
<dbReference type="Pfam" id="PF00664">
    <property type="entry name" value="ABC_membrane"/>
    <property type="match status" value="2"/>
</dbReference>
<organism evidence="13 14">
    <name type="scientific">Paraeggerthella hongkongensis</name>
    <dbReference type="NCBI Taxonomy" id="230658"/>
    <lineage>
        <taxon>Bacteria</taxon>
        <taxon>Bacillati</taxon>
        <taxon>Actinomycetota</taxon>
        <taxon>Coriobacteriia</taxon>
        <taxon>Eggerthellales</taxon>
        <taxon>Eggerthellaceae</taxon>
        <taxon>Paraeggerthella</taxon>
    </lineage>
</organism>
<feature type="transmembrane region" description="Helical" evidence="10">
    <location>
        <begin position="671"/>
        <end position="690"/>
    </location>
</feature>